<dbReference type="PROSITE" id="PS00019">
    <property type="entry name" value="ACTININ_1"/>
    <property type="match status" value="1"/>
</dbReference>
<keyword evidence="2" id="KW-0009">Actin-binding</keyword>
<dbReference type="PANTHER" id="PTHR11915">
    <property type="entry name" value="SPECTRIN/FILAMIN RELATED CYTOSKELETAL PROTEIN"/>
    <property type="match status" value="1"/>
</dbReference>
<keyword evidence="1" id="KW-0677">Repeat</keyword>
<organism evidence="4 5">
    <name type="scientific">Ladona fulva</name>
    <name type="common">Scarce chaser dragonfly</name>
    <name type="synonym">Libellula fulva</name>
    <dbReference type="NCBI Taxonomy" id="123851"/>
    <lineage>
        <taxon>Eukaryota</taxon>
        <taxon>Metazoa</taxon>
        <taxon>Ecdysozoa</taxon>
        <taxon>Arthropoda</taxon>
        <taxon>Hexapoda</taxon>
        <taxon>Insecta</taxon>
        <taxon>Pterygota</taxon>
        <taxon>Palaeoptera</taxon>
        <taxon>Odonata</taxon>
        <taxon>Epiprocta</taxon>
        <taxon>Anisoptera</taxon>
        <taxon>Libelluloidea</taxon>
        <taxon>Libellulidae</taxon>
        <taxon>Ladona</taxon>
    </lineage>
</organism>
<dbReference type="SMART" id="SM00033">
    <property type="entry name" value="CH"/>
    <property type="match status" value="1"/>
</dbReference>
<evidence type="ECO:0000256" key="2">
    <source>
        <dbReference type="ARBA" id="ARBA00023203"/>
    </source>
</evidence>
<protein>
    <recommendedName>
        <fullName evidence="3">Calponin-homology (CH) domain-containing protein</fullName>
    </recommendedName>
</protein>
<dbReference type="InterPro" id="IPR001715">
    <property type="entry name" value="CH_dom"/>
</dbReference>
<evidence type="ECO:0000313" key="4">
    <source>
        <dbReference type="EMBL" id="KAG8237574.1"/>
    </source>
</evidence>
<evidence type="ECO:0000256" key="1">
    <source>
        <dbReference type="ARBA" id="ARBA00022737"/>
    </source>
</evidence>
<dbReference type="OrthoDB" id="18740at2759"/>
<name>A0A8K0PBJ6_LADFU</name>
<dbReference type="PROSITE" id="PS50021">
    <property type="entry name" value="CH"/>
    <property type="match status" value="1"/>
</dbReference>
<dbReference type="Proteomes" id="UP000792457">
    <property type="component" value="Unassembled WGS sequence"/>
</dbReference>
<proteinExistence type="predicted"/>
<accession>A0A8K0PBJ6</accession>
<dbReference type="InterPro" id="IPR036872">
    <property type="entry name" value="CH_dom_sf"/>
</dbReference>
<reference evidence="4" key="1">
    <citation type="submission" date="2013-04" db="EMBL/GenBank/DDBJ databases">
        <authorList>
            <person name="Qu J."/>
            <person name="Murali S.C."/>
            <person name="Bandaranaike D."/>
            <person name="Bellair M."/>
            <person name="Blankenburg K."/>
            <person name="Chao H."/>
            <person name="Dinh H."/>
            <person name="Doddapaneni H."/>
            <person name="Downs B."/>
            <person name="Dugan-Rocha S."/>
            <person name="Elkadiri S."/>
            <person name="Gnanaolivu R.D."/>
            <person name="Hernandez B."/>
            <person name="Javaid M."/>
            <person name="Jayaseelan J.C."/>
            <person name="Lee S."/>
            <person name="Li M."/>
            <person name="Ming W."/>
            <person name="Munidasa M."/>
            <person name="Muniz J."/>
            <person name="Nguyen L."/>
            <person name="Ongeri F."/>
            <person name="Osuji N."/>
            <person name="Pu L.-L."/>
            <person name="Puazo M."/>
            <person name="Qu C."/>
            <person name="Quiroz J."/>
            <person name="Raj R."/>
            <person name="Weissenberger G."/>
            <person name="Xin Y."/>
            <person name="Zou X."/>
            <person name="Han Y."/>
            <person name="Richards S."/>
            <person name="Worley K."/>
            <person name="Muzny D."/>
            <person name="Gibbs R."/>
        </authorList>
    </citation>
    <scope>NUCLEOTIDE SEQUENCE</scope>
    <source>
        <strain evidence="4">Sampled in the wild</strain>
    </source>
</reference>
<evidence type="ECO:0000313" key="5">
    <source>
        <dbReference type="Proteomes" id="UP000792457"/>
    </source>
</evidence>
<dbReference type="Pfam" id="PF00307">
    <property type="entry name" value="CH"/>
    <property type="match status" value="1"/>
</dbReference>
<dbReference type="AlphaFoldDB" id="A0A8K0PBJ6"/>
<reference evidence="4" key="2">
    <citation type="submission" date="2017-10" db="EMBL/GenBank/DDBJ databases">
        <title>Ladona fulva Genome sequencing and assembly.</title>
        <authorList>
            <person name="Murali S."/>
            <person name="Richards S."/>
            <person name="Bandaranaike D."/>
            <person name="Bellair M."/>
            <person name="Blankenburg K."/>
            <person name="Chao H."/>
            <person name="Dinh H."/>
            <person name="Doddapaneni H."/>
            <person name="Dugan-Rocha S."/>
            <person name="Elkadiri S."/>
            <person name="Gnanaolivu R."/>
            <person name="Hernandez B."/>
            <person name="Skinner E."/>
            <person name="Javaid M."/>
            <person name="Lee S."/>
            <person name="Li M."/>
            <person name="Ming W."/>
            <person name="Munidasa M."/>
            <person name="Muniz J."/>
            <person name="Nguyen L."/>
            <person name="Hughes D."/>
            <person name="Osuji N."/>
            <person name="Pu L.-L."/>
            <person name="Puazo M."/>
            <person name="Qu C."/>
            <person name="Quiroz J."/>
            <person name="Raj R."/>
            <person name="Weissenberger G."/>
            <person name="Xin Y."/>
            <person name="Zou X."/>
            <person name="Han Y."/>
            <person name="Worley K."/>
            <person name="Muzny D."/>
            <person name="Gibbs R."/>
        </authorList>
    </citation>
    <scope>NUCLEOTIDE SEQUENCE</scope>
    <source>
        <strain evidence="4">Sampled in the wild</strain>
    </source>
</reference>
<keyword evidence="5" id="KW-1185">Reference proteome</keyword>
<feature type="domain" description="Calponin-homology (CH)" evidence="3">
    <location>
        <begin position="106"/>
        <end position="204"/>
    </location>
</feature>
<comment type="caution">
    <text evidence="4">The sequence shown here is derived from an EMBL/GenBank/DDBJ whole genome shotgun (WGS) entry which is preliminary data.</text>
</comment>
<dbReference type="SUPFAM" id="SSF47576">
    <property type="entry name" value="Calponin-homology domain, CH-domain"/>
    <property type="match status" value="1"/>
</dbReference>
<dbReference type="Gene3D" id="1.10.418.10">
    <property type="entry name" value="Calponin-like domain"/>
    <property type="match status" value="1"/>
</dbReference>
<dbReference type="InterPro" id="IPR001589">
    <property type="entry name" value="Actinin_actin-bd_CS"/>
</dbReference>
<gene>
    <name evidence="4" type="ORF">J437_LFUL003298</name>
</gene>
<sequence length="204" mass="22430">MDSLCCRLRPLSPPLLTSASPTSALSFSSVCYSSAISNTLHTLFRVPVLKGLFPSWIFYHLFIPEIMAAVTGEEPRLNQVGMMARSPEGHAARGMAIKGHEDLWVEIQANTFRNWVNEHLRNSPAATEMGPRIEVRDLSADLCDGTRLVALVEALQKRRLKAPGVHRRPSNRHHCLENVTAALDAIAADGVKLVNIGESSILKN</sequence>
<dbReference type="EMBL" id="KZ309189">
    <property type="protein sequence ID" value="KAG8237574.1"/>
    <property type="molecule type" value="Genomic_DNA"/>
</dbReference>
<evidence type="ECO:0000259" key="3">
    <source>
        <dbReference type="PROSITE" id="PS50021"/>
    </source>
</evidence>
<dbReference type="GO" id="GO:0003779">
    <property type="term" value="F:actin binding"/>
    <property type="evidence" value="ECO:0007669"/>
    <property type="project" value="UniProtKB-KW"/>
</dbReference>